<gene>
    <name evidence="3" type="ORF">CPB84DRAFT_1841432</name>
</gene>
<dbReference type="PANTHER" id="PTHR12232:SF0">
    <property type="entry name" value="THIOREDOXIN DOMAIN-CONTAINING PROTEIN"/>
    <property type="match status" value="1"/>
</dbReference>
<accession>A0A9P5P309</accession>
<dbReference type="PANTHER" id="PTHR12232">
    <property type="entry name" value="SH3 DOMAIN-BINDING GLUTAMIC ACID-RICH-LIKE PROTEIN"/>
    <property type="match status" value="1"/>
</dbReference>
<comment type="similarity">
    <text evidence="1">Belongs to the SH3BGR family.</text>
</comment>
<dbReference type="OrthoDB" id="9932926at2759"/>
<evidence type="ECO:0008006" key="5">
    <source>
        <dbReference type="Google" id="ProtNLM"/>
    </source>
</evidence>
<feature type="compositionally biased region" description="Acidic residues" evidence="2">
    <location>
        <begin position="218"/>
        <end position="229"/>
    </location>
</feature>
<proteinExistence type="inferred from homology"/>
<reference evidence="3" key="1">
    <citation type="submission" date="2020-11" db="EMBL/GenBank/DDBJ databases">
        <authorList>
            <consortium name="DOE Joint Genome Institute"/>
            <person name="Ahrendt S."/>
            <person name="Riley R."/>
            <person name="Andreopoulos W."/>
            <person name="LaButti K."/>
            <person name="Pangilinan J."/>
            <person name="Ruiz-duenas F.J."/>
            <person name="Barrasa J.M."/>
            <person name="Sanchez-Garcia M."/>
            <person name="Camarero S."/>
            <person name="Miyauchi S."/>
            <person name="Serrano A."/>
            <person name="Linde D."/>
            <person name="Babiker R."/>
            <person name="Drula E."/>
            <person name="Ayuso-Fernandez I."/>
            <person name="Pacheco R."/>
            <person name="Padilla G."/>
            <person name="Ferreira P."/>
            <person name="Barriuso J."/>
            <person name="Kellner H."/>
            <person name="Castanera R."/>
            <person name="Alfaro M."/>
            <person name="Ramirez L."/>
            <person name="Pisabarro A.G."/>
            <person name="Kuo A."/>
            <person name="Tritt A."/>
            <person name="Lipzen A."/>
            <person name="He G."/>
            <person name="Yan M."/>
            <person name="Ng V."/>
            <person name="Cullen D."/>
            <person name="Martin F."/>
            <person name="Rosso M.-N."/>
            <person name="Henrissat B."/>
            <person name="Hibbett D."/>
            <person name="Martinez A.T."/>
            <person name="Grigoriev I.V."/>
        </authorList>
    </citation>
    <scope>NUCLEOTIDE SEQUENCE</scope>
    <source>
        <strain evidence="3">AH 44721</strain>
    </source>
</reference>
<dbReference type="InterPro" id="IPR036249">
    <property type="entry name" value="Thioredoxin-like_sf"/>
</dbReference>
<evidence type="ECO:0000256" key="2">
    <source>
        <dbReference type="SAM" id="MobiDB-lite"/>
    </source>
</evidence>
<evidence type="ECO:0000313" key="3">
    <source>
        <dbReference type="EMBL" id="KAF8913005.1"/>
    </source>
</evidence>
<feature type="region of interest" description="Disordered" evidence="2">
    <location>
        <begin position="133"/>
        <end position="152"/>
    </location>
</feature>
<sequence>MPSPPIALFTTTIASQPALRQRQEYLFRTLQVKKIPFTAYDVASDEDAKRLWRRKAPQNKQQLPGILVGGKFPGPFEEFEDAVEHDELDIFLRLKETWNPLIDEERPMPEVKPIGVPGASSPLQMTPEHLRSKMFPQTSSPSPLRTKGIPVNKRTGELDMGEELSGFGLQGVKVTEGELRDLIAQLGLGDEDAGDLAKGLSDLTTTKESKPAAKIVDEEQPPEPEESDPSQEASMNVGHKPQDTAEPAEAKTEKGTHETVNSEAPQDIKMGL</sequence>
<evidence type="ECO:0000313" key="4">
    <source>
        <dbReference type="Proteomes" id="UP000724874"/>
    </source>
</evidence>
<feature type="compositionally biased region" description="Basic and acidic residues" evidence="2">
    <location>
        <begin position="205"/>
        <end position="217"/>
    </location>
</feature>
<dbReference type="InterPro" id="IPR051033">
    <property type="entry name" value="SH3BGR"/>
</dbReference>
<dbReference type="Pfam" id="PF04908">
    <property type="entry name" value="SH3BGR"/>
    <property type="match status" value="1"/>
</dbReference>
<name>A0A9P5P309_GYMJU</name>
<dbReference type="SUPFAM" id="SSF52833">
    <property type="entry name" value="Thioredoxin-like"/>
    <property type="match status" value="1"/>
</dbReference>
<organism evidence="3 4">
    <name type="scientific">Gymnopilus junonius</name>
    <name type="common">Spectacular rustgill mushroom</name>
    <name type="synonym">Gymnopilus spectabilis subsp. junonius</name>
    <dbReference type="NCBI Taxonomy" id="109634"/>
    <lineage>
        <taxon>Eukaryota</taxon>
        <taxon>Fungi</taxon>
        <taxon>Dikarya</taxon>
        <taxon>Basidiomycota</taxon>
        <taxon>Agaricomycotina</taxon>
        <taxon>Agaricomycetes</taxon>
        <taxon>Agaricomycetidae</taxon>
        <taxon>Agaricales</taxon>
        <taxon>Agaricineae</taxon>
        <taxon>Hymenogastraceae</taxon>
        <taxon>Gymnopilus</taxon>
    </lineage>
</organism>
<feature type="region of interest" description="Disordered" evidence="2">
    <location>
        <begin position="205"/>
        <end position="272"/>
    </location>
</feature>
<evidence type="ECO:0000256" key="1">
    <source>
        <dbReference type="ARBA" id="ARBA00007764"/>
    </source>
</evidence>
<keyword evidence="4" id="KW-1185">Reference proteome</keyword>
<dbReference type="InterPro" id="IPR006993">
    <property type="entry name" value="Glut_rich_SH3-bd"/>
</dbReference>
<dbReference type="GO" id="GO:0005737">
    <property type="term" value="C:cytoplasm"/>
    <property type="evidence" value="ECO:0007669"/>
    <property type="project" value="TreeGrafter"/>
</dbReference>
<feature type="compositionally biased region" description="Basic and acidic residues" evidence="2">
    <location>
        <begin position="240"/>
        <end position="257"/>
    </location>
</feature>
<comment type="caution">
    <text evidence="3">The sequence shown here is derived from an EMBL/GenBank/DDBJ whole genome shotgun (WGS) entry which is preliminary data.</text>
</comment>
<dbReference type="EMBL" id="JADNYJ010000002">
    <property type="protein sequence ID" value="KAF8913005.1"/>
    <property type="molecule type" value="Genomic_DNA"/>
</dbReference>
<dbReference type="Gene3D" id="3.40.30.10">
    <property type="entry name" value="Glutaredoxin"/>
    <property type="match status" value="1"/>
</dbReference>
<protein>
    <recommendedName>
        <fullName evidence="5">SH3 domain-binding glutamic acid-rich protein</fullName>
    </recommendedName>
</protein>
<dbReference type="AlphaFoldDB" id="A0A9P5P309"/>
<dbReference type="Proteomes" id="UP000724874">
    <property type="component" value="Unassembled WGS sequence"/>
</dbReference>